<keyword evidence="5 7" id="KW-1133">Transmembrane helix</keyword>
<comment type="subcellular location">
    <subcellularLocation>
        <location evidence="1">Cell membrane</location>
        <topology evidence="1">Multi-pass membrane protein</topology>
    </subcellularLocation>
</comment>
<feature type="transmembrane region" description="Helical" evidence="7">
    <location>
        <begin position="368"/>
        <end position="390"/>
    </location>
</feature>
<feature type="transmembrane region" description="Helical" evidence="7">
    <location>
        <begin position="107"/>
        <end position="124"/>
    </location>
</feature>
<dbReference type="EMBL" id="JAGYPE010000008">
    <property type="protein sequence ID" value="MBS4187635.1"/>
    <property type="molecule type" value="Genomic_DNA"/>
</dbReference>
<evidence type="ECO:0000256" key="3">
    <source>
        <dbReference type="ARBA" id="ARBA00022475"/>
    </source>
</evidence>
<evidence type="ECO:0000256" key="5">
    <source>
        <dbReference type="ARBA" id="ARBA00022989"/>
    </source>
</evidence>
<gene>
    <name evidence="9" type="ORF">KHB02_40375</name>
</gene>
<keyword evidence="2" id="KW-0813">Transport</keyword>
<dbReference type="AlphaFoldDB" id="A0A942T6X8"/>
<evidence type="ECO:0000256" key="7">
    <source>
        <dbReference type="SAM" id="Phobius"/>
    </source>
</evidence>
<feature type="transmembrane region" description="Helical" evidence="7">
    <location>
        <begin position="307"/>
        <end position="328"/>
    </location>
</feature>
<feature type="transmembrane region" description="Helical" evidence="7">
    <location>
        <begin position="279"/>
        <end position="300"/>
    </location>
</feature>
<feature type="transmembrane region" description="Helical" evidence="7">
    <location>
        <begin position="136"/>
        <end position="154"/>
    </location>
</feature>
<evidence type="ECO:0000256" key="1">
    <source>
        <dbReference type="ARBA" id="ARBA00004651"/>
    </source>
</evidence>
<feature type="transmembrane region" description="Helical" evidence="7">
    <location>
        <begin position="42"/>
        <end position="63"/>
    </location>
</feature>
<dbReference type="PROSITE" id="PS00216">
    <property type="entry name" value="SUGAR_TRANSPORT_1"/>
    <property type="match status" value="1"/>
</dbReference>
<evidence type="ECO:0000259" key="8">
    <source>
        <dbReference type="PROSITE" id="PS50850"/>
    </source>
</evidence>
<feature type="transmembrane region" description="Helical" evidence="7">
    <location>
        <begin position="334"/>
        <end position="356"/>
    </location>
</feature>
<dbReference type="InterPro" id="IPR005829">
    <property type="entry name" value="Sugar_transporter_CS"/>
</dbReference>
<feature type="transmembrane region" description="Helical" evidence="7">
    <location>
        <begin position="196"/>
        <end position="216"/>
    </location>
</feature>
<dbReference type="Gene3D" id="1.20.1250.20">
    <property type="entry name" value="MFS general substrate transporter like domains"/>
    <property type="match status" value="1"/>
</dbReference>
<feature type="domain" description="Major facilitator superfamily (MFS) profile" evidence="8">
    <location>
        <begin position="40"/>
        <end position="428"/>
    </location>
</feature>
<sequence>MDVTLAPTALQYDLRRTDDCGTNAVVLKGVPMRQSARSVVGFWILAAMLLAAVASSAVPSPIYPVYAAEWHLTPLMLTGVFAVYVAGLLASLLVAGRLSDHVGRKPVLVVGGLGVAVSLGLFAVADGVGALVVDRIVQGASVGLLMGALGAALIDNSLERHPNLAGVLNGVVPPIALATGAVSSGALVQWGPAPEQLVYVVFGALLVLMVIALVVVPERVAPRPGALRSLRPTVSVPRSSRRLFRSVAGSLIASWALGGMFLSLVPSALGTVFGITNHFAAGALIAVVTGVGALTGLAIQRMDTRRAVVLGLVALVVGPVVTVAFVFMHSLPGLVVGSAIAGVGFGAGFQAPLRMLLATAAPTHRAGLLSTIYVVSYLAFGVPAVVGGLLEPSVGLVPVIAGYGAFIVLAAAVALVLQLVSRDAAEVEEQVSEVIERTATGSVRVVTE</sequence>
<dbReference type="InterPro" id="IPR036259">
    <property type="entry name" value="MFS_trans_sf"/>
</dbReference>
<evidence type="ECO:0000256" key="6">
    <source>
        <dbReference type="ARBA" id="ARBA00023136"/>
    </source>
</evidence>
<dbReference type="Pfam" id="PF07690">
    <property type="entry name" value="MFS_1"/>
    <property type="match status" value="1"/>
</dbReference>
<feature type="transmembrane region" description="Helical" evidence="7">
    <location>
        <begin position="396"/>
        <end position="417"/>
    </location>
</feature>
<reference evidence="9" key="1">
    <citation type="submission" date="2021-05" db="EMBL/GenBank/DDBJ databases">
        <title>Novel Bacillus species.</title>
        <authorList>
            <person name="Liu G."/>
        </authorList>
    </citation>
    <scope>NUCLEOTIDE SEQUENCE</scope>
    <source>
        <strain evidence="9">FJAT-50051</strain>
    </source>
</reference>
<dbReference type="InterPro" id="IPR050171">
    <property type="entry name" value="MFS_Transporters"/>
</dbReference>
<organism evidence="9">
    <name type="scientific">Neobacillus citreus</name>
    <dbReference type="NCBI Taxonomy" id="2833578"/>
    <lineage>
        <taxon>Bacteria</taxon>
        <taxon>Bacillati</taxon>
        <taxon>Bacillota</taxon>
        <taxon>Bacilli</taxon>
        <taxon>Bacillales</taxon>
        <taxon>Bacillaceae</taxon>
        <taxon>Neobacillus</taxon>
    </lineage>
</organism>
<protein>
    <submittedName>
        <fullName evidence="9">MFS transporter</fullName>
    </submittedName>
</protein>
<accession>A0A942T6X8</accession>
<dbReference type="SUPFAM" id="SSF103473">
    <property type="entry name" value="MFS general substrate transporter"/>
    <property type="match status" value="1"/>
</dbReference>
<dbReference type="GO" id="GO:0005886">
    <property type="term" value="C:plasma membrane"/>
    <property type="evidence" value="ECO:0007669"/>
    <property type="project" value="UniProtKB-SubCell"/>
</dbReference>
<comment type="caution">
    <text evidence="9">The sequence shown here is derived from an EMBL/GenBank/DDBJ whole genome shotgun (WGS) entry which is preliminary data.</text>
</comment>
<feature type="transmembrane region" description="Helical" evidence="7">
    <location>
        <begin position="75"/>
        <end position="95"/>
    </location>
</feature>
<name>A0A942T6X8_9BACI</name>
<keyword evidence="6 7" id="KW-0472">Membrane</keyword>
<evidence type="ECO:0000256" key="2">
    <source>
        <dbReference type="ARBA" id="ARBA00022448"/>
    </source>
</evidence>
<dbReference type="PROSITE" id="PS50850">
    <property type="entry name" value="MFS"/>
    <property type="match status" value="1"/>
</dbReference>
<evidence type="ECO:0000313" key="9">
    <source>
        <dbReference type="EMBL" id="MBS4187635.1"/>
    </source>
</evidence>
<feature type="transmembrane region" description="Helical" evidence="7">
    <location>
        <begin position="166"/>
        <end position="190"/>
    </location>
</feature>
<dbReference type="InterPro" id="IPR020846">
    <property type="entry name" value="MFS_dom"/>
</dbReference>
<evidence type="ECO:0000256" key="4">
    <source>
        <dbReference type="ARBA" id="ARBA00022692"/>
    </source>
</evidence>
<proteinExistence type="predicted"/>
<keyword evidence="3" id="KW-1003">Cell membrane</keyword>
<feature type="transmembrane region" description="Helical" evidence="7">
    <location>
        <begin position="247"/>
        <end position="273"/>
    </location>
</feature>
<keyword evidence="4 7" id="KW-0812">Transmembrane</keyword>
<dbReference type="InterPro" id="IPR011701">
    <property type="entry name" value="MFS"/>
</dbReference>
<dbReference type="GO" id="GO:0022857">
    <property type="term" value="F:transmembrane transporter activity"/>
    <property type="evidence" value="ECO:0007669"/>
    <property type="project" value="InterPro"/>
</dbReference>
<dbReference type="PANTHER" id="PTHR23517">
    <property type="entry name" value="RESISTANCE PROTEIN MDTM, PUTATIVE-RELATED-RELATED"/>
    <property type="match status" value="1"/>
</dbReference>